<dbReference type="CDD" id="cd00009">
    <property type="entry name" value="AAA"/>
    <property type="match status" value="1"/>
</dbReference>
<evidence type="ECO:0000313" key="6">
    <source>
        <dbReference type="Proteomes" id="UP000000787"/>
    </source>
</evidence>
<dbReference type="InterPro" id="IPR003593">
    <property type="entry name" value="AAA+_ATPase"/>
</dbReference>
<keyword evidence="6" id="KW-1185">Reference proteome</keyword>
<dbReference type="Pfam" id="PF01078">
    <property type="entry name" value="Mg_chelatase"/>
    <property type="match status" value="1"/>
</dbReference>
<keyword evidence="3" id="KW-0067">ATP-binding</keyword>
<dbReference type="PANTHER" id="PTHR32039">
    <property type="entry name" value="MAGNESIUM-CHELATASE SUBUNIT CHLI"/>
    <property type="match status" value="1"/>
</dbReference>
<proteinExistence type="inferred from homology"/>
<evidence type="ECO:0000256" key="2">
    <source>
        <dbReference type="ARBA" id="ARBA00022741"/>
    </source>
</evidence>
<reference evidence="5 6" key="1">
    <citation type="journal article" date="2011" name="Stand. Genomic Sci.">
        <title>Complete genome sequence of the filamentous gliding predatory bacterium Herpetosiphon aurantiacus type strain (114-95(T)).</title>
        <authorList>
            <person name="Kiss H."/>
            <person name="Nett M."/>
            <person name="Domin N."/>
            <person name="Martin K."/>
            <person name="Maresca J.A."/>
            <person name="Copeland A."/>
            <person name="Lapidus A."/>
            <person name="Lucas S."/>
            <person name="Berry K.W."/>
            <person name="Glavina Del Rio T."/>
            <person name="Dalin E."/>
            <person name="Tice H."/>
            <person name="Pitluck S."/>
            <person name="Richardson P."/>
            <person name="Bruce D."/>
            <person name="Goodwin L."/>
            <person name="Han C."/>
            <person name="Detter J.C."/>
            <person name="Schmutz J."/>
            <person name="Brettin T."/>
            <person name="Land M."/>
            <person name="Hauser L."/>
            <person name="Kyrpides N.C."/>
            <person name="Ivanova N."/>
            <person name="Goker M."/>
            <person name="Woyke T."/>
            <person name="Klenk H.P."/>
            <person name="Bryant D.A."/>
        </authorList>
    </citation>
    <scope>NUCLEOTIDE SEQUENCE [LARGE SCALE GENOMIC DNA]</scope>
    <source>
        <strain evidence="6">ATCC 23779 / DSM 785 / 114-95</strain>
    </source>
</reference>
<dbReference type="GO" id="GO:0003677">
    <property type="term" value="F:DNA binding"/>
    <property type="evidence" value="ECO:0007669"/>
    <property type="project" value="InterPro"/>
</dbReference>
<dbReference type="Pfam" id="PF13541">
    <property type="entry name" value="ChlI"/>
    <property type="match status" value="1"/>
</dbReference>
<dbReference type="SMART" id="SM00382">
    <property type="entry name" value="AAA"/>
    <property type="match status" value="1"/>
</dbReference>
<keyword evidence="2" id="KW-0547">Nucleotide-binding</keyword>
<dbReference type="Pfam" id="PF13335">
    <property type="entry name" value="Mg_chelatase_C"/>
    <property type="match status" value="1"/>
</dbReference>
<dbReference type="InterPro" id="IPR025158">
    <property type="entry name" value="Mg_chelat-rel_C"/>
</dbReference>
<dbReference type="STRING" id="316274.Haur_0685"/>
<dbReference type="InParanoid" id="A9AWT2"/>
<dbReference type="InterPro" id="IPR020568">
    <property type="entry name" value="Ribosomal_Su5_D2-typ_SF"/>
</dbReference>
<dbReference type="BioCyc" id="HAUR316274:GHYA-697-MONOMER"/>
<dbReference type="GO" id="GO:0005524">
    <property type="term" value="F:ATP binding"/>
    <property type="evidence" value="ECO:0007669"/>
    <property type="project" value="UniProtKB-KW"/>
</dbReference>
<dbReference type="NCBIfam" id="TIGR00368">
    <property type="entry name" value="YifB family Mg chelatase-like AAA ATPase"/>
    <property type="match status" value="1"/>
</dbReference>
<dbReference type="EMBL" id="CP000875">
    <property type="protein sequence ID" value="ABX03333.1"/>
    <property type="molecule type" value="Genomic_DNA"/>
</dbReference>
<dbReference type="SUPFAM" id="SSF54211">
    <property type="entry name" value="Ribosomal protein S5 domain 2-like"/>
    <property type="match status" value="1"/>
</dbReference>
<name>A9AWT2_HERA2</name>
<feature type="domain" description="AAA+ ATPase" evidence="4">
    <location>
        <begin position="210"/>
        <end position="393"/>
    </location>
</feature>
<dbReference type="eggNOG" id="COG0606">
    <property type="taxonomic scope" value="Bacteria"/>
</dbReference>
<dbReference type="InterPro" id="IPR004482">
    <property type="entry name" value="Mg_chelat-rel"/>
</dbReference>
<evidence type="ECO:0000256" key="1">
    <source>
        <dbReference type="ARBA" id="ARBA00006354"/>
    </source>
</evidence>
<dbReference type="Gene3D" id="3.30.230.10">
    <property type="match status" value="1"/>
</dbReference>
<dbReference type="PRINTS" id="PR01657">
    <property type="entry name" value="MCMFAMILY"/>
</dbReference>
<evidence type="ECO:0000259" key="4">
    <source>
        <dbReference type="SMART" id="SM00382"/>
    </source>
</evidence>
<dbReference type="InterPro" id="IPR027417">
    <property type="entry name" value="P-loop_NTPase"/>
</dbReference>
<gene>
    <name evidence="5" type="ordered locus">Haur_0685</name>
</gene>
<comment type="similarity">
    <text evidence="1">Belongs to the Mg-chelatase subunits D/I family. ComM subfamily.</text>
</comment>
<dbReference type="PANTHER" id="PTHR32039:SF7">
    <property type="entry name" value="COMPETENCE PROTEIN COMM"/>
    <property type="match status" value="1"/>
</dbReference>
<protein>
    <submittedName>
        <fullName evidence="5">Mg chelatase, subunit ChlI</fullName>
    </submittedName>
</protein>
<dbReference type="KEGG" id="hau:Haur_0685"/>
<dbReference type="InterPro" id="IPR000523">
    <property type="entry name" value="Mg_chelatse_chII-like_cat_dom"/>
</dbReference>
<dbReference type="HOGENOM" id="CLU_026145_1_1_0"/>
<dbReference type="InterPro" id="IPR014721">
    <property type="entry name" value="Ribsml_uS5_D2-typ_fold_subgr"/>
</dbReference>
<dbReference type="Gene3D" id="3.40.50.300">
    <property type="entry name" value="P-loop containing nucleotide triphosphate hydrolases"/>
    <property type="match status" value="1"/>
</dbReference>
<dbReference type="InterPro" id="IPR001208">
    <property type="entry name" value="MCM_dom"/>
</dbReference>
<dbReference type="Proteomes" id="UP000000787">
    <property type="component" value="Chromosome"/>
</dbReference>
<organism evidence="5 6">
    <name type="scientific">Herpetosiphon aurantiacus (strain ATCC 23779 / DSM 785 / 114-95)</name>
    <dbReference type="NCBI Taxonomy" id="316274"/>
    <lineage>
        <taxon>Bacteria</taxon>
        <taxon>Bacillati</taxon>
        <taxon>Chloroflexota</taxon>
        <taxon>Chloroflexia</taxon>
        <taxon>Herpetosiphonales</taxon>
        <taxon>Herpetosiphonaceae</taxon>
        <taxon>Herpetosiphon</taxon>
    </lineage>
</organism>
<sequence length="504" mass="54472">MLAKVWSCAVVGLDGALVEVEVDLSRGLPSFTIVGLPDTAVQEAKERVRAAVRNSGGSFPDSRLTVNLAPADLRKAGPAYDLPIAVGILLASGQIAADVSQALFVGELSLDGAVRHTDGILPMVTIARREGLQTAYVPHCDAAEAALLSGITIIPVRSIVDIAAHLNGERYIEAYEGQPPAAESLSYNVDFADVKGQEHVKRALEVAAAGGHNVLMSGPPGSGKTLLARCVPSILPPLSLDEALDVTKIYSVKGLLPSDMPFIRTRPFRAPHHTISNAGLVGGGRTPQPGEISLAHRGVLFLDEMPEFSQQVLEVLRQPLEDHTVVLSRAAGTLTFPANFVLIGAMNPCPCGYYSDPTRQCVCPPAAIARYQKRISGPLLDRIDIHIEVPRLEYEKLASVRSSEPSEQIRDRVVLARQRQAERFGKHPMLTNSDMGPAQLRHACELDSASQSLMKAAMRQLQLSARSYHRVLKLARTIADLANLEQIQPAHLAEALQYRPRRTE</sequence>
<dbReference type="SUPFAM" id="SSF52540">
    <property type="entry name" value="P-loop containing nucleoside triphosphate hydrolases"/>
    <property type="match status" value="1"/>
</dbReference>
<dbReference type="InterPro" id="IPR045006">
    <property type="entry name" value="CHLI-like"/>
</dbReference>
<evidence type="ECO:0000313" key="5">
    <source>
        <dbReference type="EMBL" id="ABX03333.1"/>
    </source>
</evidence>
<evidence type="ECO:0000256" key="3">
    <source>
        <dbReference type="ARBA" id="ARBA00022840"/>
    </source>
</evidence>
<accession>A9AWT2</accession>
<dbReference type="AlphaFoldDB" id="A9AWT2"/>